<feature type="non-terminal residue" evidence="8">
    <location>
        <position position="150"/>
    </location>
</feature>
<evidence type="ECO:0000313" key="8">
    <source>
        <dbReference type="EMBL" id="NWR81146.1"/>
    </source>
</evidence>
<proteinExistence type="inferred from homology"/>
<gene>
    <name evidence="8" type="primary">Pola2_1</name>
    <name evidence="8" type="ORF">CENUNI_R15119</name>
</gene>
<dbReference type="AlphaFoldDB" id="A0A7K5ABM3"/>
<accession>A0A7K5ABM3</accession>
<comment type="similarity">
    <text evidence="2">Belongs to the DNA polymerase alpha subunit B family.</text>
</comment>
<evidence type="ECO:0000256" key="2">
    <source>
        <dbReference type="ARBA" id="ARBA00007299"/>
    </source>
</evidence>
<evidence type="ECO:0000256" key="1">
    <source>
        <dbReference type="ARBA" id="ARBA00004123"/>
    </source>
</evidence>
<dbReference type="Proteomes" id="UP000517892">
    <property type="component" value="Unassembled WGS sequence"/>
</dbReference>
<dbReference type="GO" id="GO:0006270">
    <property type="term" value="P:DNA replication initiation"/>
    <property type="evidence" value="ECO:0007669"/>
    <property type="project" value="TreeGrafter"/>
</dbReference>
<comment type="caution">
    <text evidence="8">The sequence shown here is derived from an EMBL/GenBank/DDBJ whole genome shotgun (WGS) entry which is preliminary data.</text>
</comment>
<feature type="region of interest" description="Disordered" evidence="6">
    <location>
        <begin position="118"/>
        <end position="150"/>
    </location>
</feature>
<dbReference type="EMBL" id="VYZI01001364">
    <property type="protein sequence ID" value="NWR81146.1"/>
    <property type="molecule type" value="Genomic_DNA"/>
</dbReference>
<feature type="non-terminal residue" evidence="8">
    <location>
        <position position="1"/>
    </location>
</feature>
<dbReference type="GO" id="GO:0003677">
    <property type="term" value="F:DNA binding"/>
    <property type="evidence" value="ECO:0007669"/>
    <property type="project" value="InterPro"/>
</dbReference>
<comment type="subcellular location">
    <subcellularLocation>
        <location evidence="1">Nucleus</location>
    </subcellularLocation>
</comment>
<dbReference type="GO" id="GO:0005658">
    <property type="term" value="C:alpha DNA polymerase:primase complex"/>
    <property type="evidence" value="ECO:0007669"/>
    <property type="project" value="TreeGrafter"/>
</dbReference>
<dbReference type="PANTHER" id="PTHR23061:SF12">
    <property type="entry name" value="DNA POLYMERASE ALPHA SUBUNIT B"/>
    <property type="match status" value="1"/>
</dbReference>
<dbReference type="PANTHER" id="PTHR23061">
    <property type="entry name" value="DNA POLYMERASE 2 ALPHA 70 KDA SUBUNIT"/>
    <property type="match status" value="1"/>
</dbReference>
<evidence type="ECO:0000259" key="7">
    <source>
        <dbReference type="Pfam" id="PF04042"/>
    </source>
</evidence>
<keyword evidence="4" id="KW-0235">DNA replication</keyword>
<organism evidence="8 9">
    <name type="scientific">Centropus unirufus</name>
    <dbReference type="NCBI Taxonomy" id="1118519"/>
    <lineage>
        <taxon>Eukaryota</taxon>
        <taxon>Metazoa</taxon>
        <taxon>Chordata</taxon>
        <taxon>Craniata</taxon>
        <taxon>Vertebrata</taxon>
        <taxon>Euteleostomi</taxon>
        <taxon>Archelosauria</taxon>
        <taxon>Archosauria</taxon>
        <taxon>Dinosauria</taxon>
        <taxon>Saurischia</taxon>
        <taxon>Theropoda</taxon>
        <taxon>Coelurosauria</taxon>
        <taxon>Aves</taxon>
        <taxon>Neognathae</taxon>
        <taxon>Neoaves</taxon>
        <taxon>Otidimorphae</taxon>
        <taxon>Cuculiformes</taxon>
        <taxon>Centropidae</taxon>
        <taxon>Centropus</taxon>
    </lineage>
</organism>
<dbReference type="Pfam" id="PF04042">
    <property type="entry name" value="DNA_pol_E_B"/>
    <property type="match status" value="1"/>
</dbReference>
<reference evidence="8 9" key="1">
    <citation type="submission" date="2019-09" db="EMBL/GenBank/DDBJ databases">
        <title>Bird 10,000 Genomes (B10K) Project - Family phase.</title>
        <authorList>
            <person name="Zhang G."/>
        </authorList>
    </citation>
    <scope>NUCLEOTIDE SEQUENCE [LARGE SCALE GENOMIC DNA]</scope>
    <source>
        <strain evidence="8">B10K-DU-017-25</strain>
        <tissue evidence="8">Mixed tissue sample</tissue>
    </source>
</reference>
<name>A0A7K5ABM3_9AVES</name>
<dbReference type="OrthoDB" id="336885at2759"/>
<keyword evidence="5" id="KW-0539">Nucleus</keyword>
<feature type="domain" description="DNA polymerase alpha/delta/epsilon subunit B" evidence="7">
    <location>
        <begin position="26"/>
        <end position="149"/>
    </location>
</feature>
<dbReference type="InterPro" id="IPR016722">
    <property type="entry name" value="DNA_pol_alpha_bsu"/>
</dbReference>
<sequence length="150" mass="16354">SQAPFLPPTALFFPKTLFFPPEQRMVLLACGPYTTSDSGAFEPLADLVAAIAHSRPDVCILFGPFVDAKHEEVESCQLLGSFATVFKLCLKTIIEGTRSAGSRLVLVPSLRDAHHDPVYPQPPFQCPELPREDKAVPNPSPGPIFTQKIP</sequence>
<evidence type="ECO:0000256" key="4">
    <source>
        <dbReference type="ARBA" id="ARBA00022705"/>
    </source>
</evidence>
<evidence type="ECO:0000256" key="3">
    <source>
        <dbReference type="ARBA" id="ARBA00018596"/>
    </source>
</evidence>
<evidence type="ECO:0000256" key="5">
    <source>
        <dbReference type="ARBA" id="ARBA00023242"/>
    </source>
</evidence>
<evidence type="ECO:0000313" key="9">
    <source>
        <dbReference type="Proteomes" id="UP000517892"/>
    </source>
</evidence>
<dbReference type="InterPro" id="IPR007185">
    <property type="entry name" value="DNA_pol_a/d/e_bsu"/>
</dbReference>
<dbReference type="Gene3D" id="3.60.21.60">
    <property type="match status" value="1"/>
</dbReference>
<evidence type="ECO:0000256" key="6">
    <source>
        <dbReference type="SAM" id="MobiDB-lite"/>
    </source>
</evidence>
<protein>
    <recommendedName>
        <fullName evidence="3">DNA polymerase alpha subunit B</fullName>
    </recommendedName>
</protein>
<keyword evidence="9" id="KW-1185">Reference proteome</keyword>